<dbReference type="FunFam" id="3.90.180.10:FF:000004">
    <property type="entry name" value="probable cinnamyl alcohol dehydrogenase"/>
    <property type="match status" value="1"/>
</dbReference>
<dbReference type="SUPFAM" id="SSF50129">
    <property type="entry name" value="GroES-like"/>
    <property type="match status" value="1"/>
</dbReference>
<evidence type="ECO:0000313" key="17">
    <source>
        <dbReference type="Proteomes" id="UP001140949"/>
    </source>
</evidence>
<evidence type="ECO:0000256" key="1">
    <source>
        <dbReference type="ARBA" id="ARBA00001947"/>
    </source>
</evidence>
<sequence length="361" mass="39484">MAQTTPNHTQTVPGWAAMDSSGKMHPFVFKRRENGVDDVTIKILYCGMCHSDIHYAKNEWGISVYPLVPGHEITGIVTQVGSNVGKFKVGDRVGVGFIAASCLTCEFCEDDQEQYCEQMQSNCSSVFWDGSITYGGYSRMMVANNRYVVHIPDSLPLDSAAPLLCAGISVFGPMKQHNMMEVPGKKLGVVGLGGLGHIAVKFGKAFGLHVTVISTSPSKEREAREVLGADNFLLSTNSEHMKEGIRTLDYIIDTVSANHSLGPMLMLLKVRGILTIVGAPEKPMELPSFPLIFGNRTVSGSIIGGMKETQEMMDICGKHNITCDIELVKPEKINEAFDRLARNDVRYRFVIDIAASEGSKM</sequence>
<evidence type="ECO:0000256" key="11">
    <source>
        <dbReference type="ARBA" id="ARBA00049226"/>
    </source>
</evidence>
<evidence type="ECO:0000256" key="14">
    <source>
        <dbReference type="RuleBase" id="RU361277"/>
    </source>
</evidence>
<comment type="similarity">
    <text evidence="14">Belongs to the zinc-containing alcohol dehydrogenase family.</text>
</comment>
<accession>A0AAX6FRE6</accession>
<evidence type="ECO:0000256" key="13">
    <source>
        <dbReference type="ARBA" id="ARBA00049332"/>
    </source>
</evidence>
<organism evidence="16 17">
    <name type="scientific">Iris pallida</name>
    <name type="common">Sweet iris</name>
    <dbReference type="NCBI Taxonomy" id="29817"/>
    <lineage>
        <taxon>Eukaryota</taxon>
        <taxon>Viridiplantae</taxon>
        <taxon>Streptophyta</taxon>
        <taxon>Embryophyta</taxon>
        <taxon>Tracheophyta</taxon>
        <taxon>Spermatophyta</taxon>
        <taxon>Magnoliopsida</taxon>
        <taxon>Liliopsida</taxon>
        <taxon>Asparagales</taxon>
        <taxon>Iridaceae</taxon>
        <taxon>Iridoideae</taxon>
        <taxon>Irideae</taxon>
        <taxon>Iris</taxon>
    </lineage>
</organism>
<evidence type="ECO:0000256" key="6">
    <source>
        <dbReference type="ARBA" id="ARBA00022733"/>
    </source>
</evidence>
<keyword evidence="17" id="KW-1185">Reference proteome</keyword>
<evidence type="ECO:0000256" key="2">
    <source>
        <dbReference type="ARBA" id="ARBA00004928"/>
    </source>
</evidence>
<comment type="catalytic activity">
    <reaction evidence="13">
        <text>(E)-cinnamyl alcohol + NADP(+) = (E)-cinnamaldehyde + NADPH + H(+)</text>
        <dbReference type="Rhea" id="RHEA:10392"/>
        <dbReference type="ChEBI" id="CHEBI:15378"/>
        <dbReference type="ChEBI" id="CHEBI:16731"/>
        <dbReference type="ChEBI" id="CHEBI:33227"/>
        <dbReference type="ChEBI" id="CHEBI:57783"/>
        <dbReference type="ChEBI" id="CHEBI:58349"/>
        <dbReference type="EC" id="1.1.1.195"/>
    </reaction>
    <physiologicalReaction direction="right-to-left" evidence="13">
        <dbReference type="Rhea" id="RHEA:10394"/>
    </physiologicalReaction>
</comment>
<dbReference type="InterPro" id="IPR002328">
    <property type="entry name" value="ADH_Zn_CS"/>
</dbReference>
<dbReference type="SMART" id="SM00829">
    <property type="entry name" value="PKS_ER"/>
    <property type="match status" value="1"/>
</dbReference>
<reference evidence="16" key="2">
    <citation type="submission" date="2023-04" db="EMBL/GenBank/DDBJ databases">
        <authorList>
            <person name="Bruccoleri R.E."/>
            <person name="Oakeley E.J."/>
            <person name="Faust A.-M."/>
            <person name="Dessus-Babus S."/>
            <person name="Altorfer M."/>
            <person name="Burckhardt D."/>
            <person name="Oertli M."/>
            <person name="Naumann U."/>
            <person name="Petersen F."/>
            <person name="Wong J."/>
        </authorList>
    </citation>
    <scope>NUCLEOTIDE SEQUENCE</scope>
    <source>
        <strain evidence="16">GSM-AAB239-AS_SAM_17_03QT</strain>
        <tissue evidence="16">Leaf</tissue>
    </source>
</reference>
<name>A0AAX6FRE6_IRIPA</name>
<dbReference type="AlphaFoldDB" id="A0AAX6FRE6"/>
<feature type="domain" description="Enoyl reductase (ER)" evidence="15">
    <location>
        <begin position="19"/>
        <end position="351"/>
    </location>
</feature>
<evidence type="ECO:0000256" key="5">
    <source>
        <dbReference type="ARBA" id="ARBA00022723"/>
    </source>
</evidence>
<evidence type="ECO:0000256" key="3">
    <source>
        <dbReference type="ARBA" id="ARBA00011738"/>
    </source>
</evidence>
<evidence type="ECO:0000313" key="16">
    <source>
        <dbReference type="EMBL" id="KAJ6818972.1"/>
    </source>
</evidence>
<dbReference type="InterPro" id="IPR047109">
    <property type="entry name" value="CAD-like"/>
</dbReference>
<dbReference type="InterPro" id="IPR011032">
    <property type="entry name" value="GroES-like_sf"/>
</dbReference>
<comment type="caution">
    <text evidence="16">The sequence shown here is derived from an EMBL/GenBank/DDBJ whole genome shotgun (WGS) entry which is preliminary data.</text>
</comment>
<dbReference type="Gene3D" id="3.90.180.10">
    <property type="entry name" value="Medium-chain alcohol dehydrogenases, catalytic domain"/>
    <property type="match status" value="1"/>
</dbReference>
<dbReference type="InterPro" id="IPR020843">
    <property type="entry name" value="ER"/>
</dbReference>
<dbReference type="CDD" id="cd05283">
    <property type="entry name" value="CAD1"/>
    <property type="match status" value="1"/>
</dbReference>
<dbReference type="GO" id="GO:0045551">
    <property type="term" value="F:cinnamyl-alcohol dehydrogenase activity"/>
    <property type="evidence" value="ECO:0007669"/>
    <property type="project" value="UniProtKB-EC"/>
</dbReference>
<comment type="catalytic activity">
    <reaction evidence="12">
        <text>(E)-coniferol + NADP(+) = (E)-coniferaldehyde + NADPH + H(+)</text>
        <dbReference type="Rhea" id="RHEA:22444"/>
        <dbReference type="ChEBI" id="CHEBI:15378"/>
        <dbReference type="ChEBI" id="CHEBI:16547"/>
        <dbReference type="ChEBI" id="CHEBI:17745"/>
        <dbReference type="ChEBI" id="CHEBI:57783"/>
        <dbReference type="ChEBI" id="CHEBI:58349"/>
        <dbReference type="EC" id="1.1.1.195"/>
    </reaction>
    <physiologicalReaction direction="right-to-left" evidence="12">
        <dbReference type="Rhea" id="RHEA:22446"/>
    </physiologicalReaction>
</comment>
<keyword evidence="6" id="KW-0438">Lignin biosynthesis</keyword>
<evidence type="ECO:0000256" key="4">
    <source>
        <dbReference type="ARBA" id="ARBA00013171"/>
    </source>
</evidence>
<evidence type="ECO:0000256" key="8">
    <source>
        <dbReference type="ARBA" id="ARBA00023002"/>
    </source>
</evidence>
<protein>
    <recommendedName>
        <fullName evidence="4">cinnamyl-alcohol dehydrogenase</fullName>
        <ecNumber evidence="4">1.1.1.195</ecNumber>
    </recommendedName>
</protein>
<dbReference type="GO" id="GO:0009809">
    <property type="term" value="P:lignin biosynthetic process"/>
    <property type="evidence" value="ECO:0007669"/>
    <property type="project" value="UniProtKB-KW"/>
</dbReference>
<dbReference type="EC" id="1.1.1.195" evidence="4"/>
<comment type="catalytic activity">
    <reaction evidence="9">
        <text>(E)-4-coumaroyl alcohol + NADP(+) = (E)-4-coumaraldehyde + NADPH + H(+)</text>
        <dbReference type="Rhea" id="RHEA:45724"/>
        <dbReference type="ChEBI" id="CHEBI:15378"/>
        <dbReference type="ChEBI" id="CHEBI:28353"/>
        <dbReference type="ChEBI" id="CHEBI:57783"/>
        <dbReference type="ChEBI" id="CHEBI:58349"/>
        <dbReference type="ChEBI" id="CHEBI:64555"/>
        <dbReference type="EC" id="1.1.1.195"/>
    </reaction>
    <physiologicalReaction direction="right-to-left" evidence="9">
        <dbReference type="Rhea" id="RHEA:45726"/>
    </physiologicalReaction>
</comment>
<dbReference type="Gene3D" id="3.40.50.720">
    <property type="entry name" value="NAD(P)-binding Rossmann-like Domain"/>
    <property type="match status" value="1"/>
</dbReference>
<dbReference type="InterPro" id="IPR036291">
    <property type="entry name" value="NAD(P)-bd_dom_sf"/>
</dbReference>
<evidence type="ECO:0000256" key="7">
    <source>
        <dbReference type="ARBA" id="ARBA00022833"/>
    </source>
</evidence>
<dbReference type="PANTHER" id="PTHR42683">
    <property type="entry name" value="ALDEHYDE REDUCTASE"/>
    <property type="match status" value="1"/>
</dbReference>
<dbReference type="Pfam" id="PF08240">
    <property type="entry name" value="ADH_N"/>
    <property type="match status" value="1"/>
</dbReference>
<dbReference type="Pfam" id="PF00107">
    <property type="entry name" value="ADH_zinc_N"/>
    <property type="match status" value="1"/>
</dbReference>
<dbReference type="FunFam" id="3.40.50.720:FF:000022">
    <property type="entry name" value="Cinnamyl alcohol dehydrogenase"/>
    <property type="match status" value="1"/>
</dbReference>
<proteinExistence type="inferred from homology"/>
<dbReference type="EMBL" id="JANAVB010026799">
    <property type="protein sequence ID" value="KAJ6818972.1"/>
    <property type="molecule type" value="Genomic_DNA"/>
</dbReference>
<keyword evidence="7 14" id="KW-0862">Zinc</keyword>
<comment type="catalytic activity">
    <reaction evidence="10">
        <text>(E)-sinapyl alcohol + NADP(+) = (E)-sinapaldehyde + NADPH + H(+)</text>
        <dbReference type="Rhea" id="RHEA:45704"/>
        <dbReference type="ChEBI" id="CHEBI:15378"/>
        <dbReference type="ChEBI" id="CHEBI:27949"/>
        <dbReference type="ChEBI" id="CHEBI:57783"/>
        <dbReference type="ChEBI" id="CHEBI:58349"/>
        <dbReference type="ChEBI" id="CHEBI:64557"/>
        <dbReference type="EC" id="1.1.1.195"/>
    </reaction>
    <physiologicalReaction direction="right-to-left" evidence="10">
        <dbReference type="Rhea" id="RHEA:45706"/>
    </physiologicalReaction>
</comment>
<comment type="subunit">
    <text evidence="3">Homodimer.</text>
</comment>
<evidence type="ECO:0000256" key="10">
    <source>
        <dbReference type="ARBA" id="ARBA00048379"/>
    </source>
</evidence>
<dbReference type="InterPro" id="IPR013154">
    <property type="entry name" value="ADH-like_N"/>
</dbReference>
<evidence type="ECO:0000256" key="12">
    <source>
        <dbReference type="ARBA" id="ARBA00049311"/>
    </source>
</evidence>
<gene>
    <name evidence="16" type="ORF">M6B38_404565</name>
</gene>
<comment type="catalytic activity">
    <reaction evidence="11">
        <text>(E)-caffeyl alcohol + NADP(+) = (E)-caffeyl aldehyde + NADPH + H(+)</text>
        <dbReference type="Rhea" id="RHEA:45728"/>
        <dbReference type="ChEBI" id="CHEBI:15378"/>
        <dbReference type="ChEBI" id="CHEBI:28323"/>
        <dbReference type="ChEBI" id="CHEBI:31334"/>
        <dbReference type="ChEBI" id="CHEBI:57783"/>
        <dbReference type="ChEBI" id="CHEBI:58349"/>
    </reaction>
    <physiologicalReaction direction="right-to-left" evidence="11">
        <dbReference type="Rhea" id="RHEA:45730"/>
    </physiologicalReaction>
</comment>
<comment type="cofactor">
    <cofactor evidence="1 14">
        <name>Zn(2+)</name>
        <dbReference type="ChEBI" id="CHEBI:29105"/>
    </cofactor>
</comment>
<evidence type="ECO:0000259" key="15">
    <source>
        <dbReference type="SMART" id="SM00829"/>
    </source>
</evidence>
<dbReference type="PROSITE" id="PS00059">
    <property type="entry name" value="ADH_ZINC"/>
    <property type="match status" value="1"/>
</dbReference>
<dbReference type="GO" id="GO:0008270">
    <property type="term" value="F:zinc ion binding"/>
    <property type="evidence" value="ECO:0007669"/>
    <property type="project" value="InterPro"/>
</dbReference>
<comment type="pathway">
    <text evidence="2">Aromatic compound metabolism; phenylpropanoid biosynthesis.</text>
</comment>
<dbReference type="SUPFAM" id="SSF51735">
    <property type="entry name" value="NAD(P)-binding Rossmann-fold domains"/>
    <property type="match status" value="1"/>
</dbReference>
<dbReference type="InterPro" id="IPR013149">
    <property type="entry name" value="ADH-like_C"/>
</dbReference>
<evidence type="ECO:0000256" key="9">
    <source>
        <dbReference type="ARBA" id="ARBA00047329"/>
    </source>
</evidence>
<reference evidence="16" key="1">
    <citation type="journal article" date="2023" name="GigaByte">
        <title>Genome assembly of the bearded iris, Iris pallida Lam.</title>
        <authorList>
            <person name="Bruccoleri R.E."/>
            <person name="Oakeley E.J."/>
            <person name="Faust A.M.E."/>
            <person name="Altorfer M."/>
            <person name="Dessus-Babus S."/>
            <person name="Burckhardt D."/>
            <person name="Oertli M."/>
            <person name="Naumann U."/>
            <person name="Petersen F."/>
            <person name="Wong J."/>
        </authorList>
    </citation>
    <scope>NUCLEOTIDE SEQUENCE</scope>
    <source>
        <strain evidence="16">GSM-AAB239-AS_SAM_17_03QT</strain>
    </source>
</reference>
<dbReference type="Proteomes" id="UP001140949">
    <property type="component" value="Unassembled WGS sequence"/>
</dbReference>
<keyword evidence="5 14" id="KW-0479">Metal-binding</keyword>
<keyword evidence="8" id="KW-0560">Oxidoreductase</keyword>